<name>A0A6A6AEQ7_9PLEO</name>
<accession>A0A6A6AEQ7</accession>
<dbReference type="AlphaFoldDB" id="A0A6A6AEQ7"/>
<dbReference type="OrthoDB" id="5358398at2759"/>
<reference evidence="2" key="1">
    <citation type="journal article" date="2020" name="Stud. Mycol.">
        <title>101 Dothideomycetes genomes: a test case for predicting lifestyles and emergence of pathogens.</title>
        <authorList>
            <person name="Haridas S."/>
            <person name="Albert R."/>
            <person name="Binder M."/>
            <person name="Bloem J."/>
            <person name="Labutti K."/>
            <person name="Salamov A."/>
            <person name="Andreopoulos B."/>
            <person name="Baker S."/>
            <person name="Barry K."/>
            <person name="Bills G."/>
            <person name="Bluhm B."/>
            <person name="Cannon C."/>
            <person name="Castanera R."/>
            <person name="Culley D."/>
            <person name="Daum C."/>
            <person name="Ezra D."/>
            <person name="Gonzalez J."/>
            <person name="Henrissat B."/>
            <person name="Kuo A."/>
            <person name="Liang C."/>
            <person name="Lipzen A."/>
            <person name="Lutzoni F."/>
            <person name="Magnuson J."/>
            <person name="Mondo S."/>
            <person name="Nolan M."/>
            <person name="Ohm R."/>
            <person name="Pangilinan J."/>
            <person name="Park H.-J."/>
            <person name="Ramirez L."/>
            <person name="Alfaro M."/>
            <person name="Sun H."/>
            <person name="Tritt A."/>
            <person name="Yoshinaga Y."/>
            <person name="Zwiers L.-H."/>
            <person name="Turgeon B."/>
            <person name="Goodwin S."/>
            <person name="Spatafora J."/>
            <person name="Crous P."/>
            <person name="Grigoriev I."/>
        </authorList>
    </citation>
    <scope>NUCLEOTIDE SEQUENCE</scope>
    <source>
        <strain evidence="2">CBS 119687</strain>
    </source>
</reference>
<feature type="domain" description="Luciferase" evidence="1">
    <location>
        <begin position="174"/>
        <end position="237"/>
    </location>
</feature>
<dbReference type="Proteomes" id="UP000799771">
    <property type="component" value="Unassembled WGS sequence"/>
</dbReference>
<organism evidence="2 3">
    <name type="scientific">Dothidotthia symphoricarpi CBS 119687</name>
    <dbReference type="NCBI Taxonomy" id="1392245"/>
    <lineage>
        <taxon>Eukaryota</taxon>
        <taxon>Fungi</taxon>
        <taxon>Dikarya</taxon>
        <taxon>Ascomycota</taxon>
        <taxon>Pezizomycotina</taxon>
        <taxon>Dothideomycetes</taxon>
        <taxon>Pleosporomycetidae</taxon>
        <taxon>Pleosporales</taxon>
        <taxon>Dothidotthiaceae</taxon>
        <taxon>Dothidotthia</taxon>
    </lineage>
</organism>
<dbReference type="InterPro" id="IPR048273">
    <property type="entry name" value="Luciferase"/>
</dbReference>
<gene>
    <name evidence="2" type="ORF">P153DRAFT_395800</name>
</gene>
<keyword evidence="3" id="KW-1185">Reference proteome</keyword>
<dbReference type="InterPro" id="IPR040841">
    <property type="entry name" value="Luciferase_dom"/>
</dbReference>
<evidence type="ECO:0000259" key="1">
    <source>
        <dbReference type="Pfam" id="PF17648"/>
    </source>
</evidence>
<dbReference type="EMBL" id="ML977504">
    <property type="protein sequence ID" value="KAF2130379.1"/>
    <property type="molecule type" value="Genomic_DNA"/>
</dbReference>
<dbReference type="PANTHER" id="PTHR38695">
    <property type="entry name" value="AMINO ACID PERMEASE_ SLC12A DOMAIN-CONTAINING PROTEIN"/>
    <property type="match status" value="1"/>
</dbReference>
<dbReference type="GeneID" id="54411862"/>
<dbReference type="PANTHER" id="PTHR38695:SF1">
    <property type="entry name" value="AMINO ACID PERMEASE_ SLC12A DOMAIN-CONTAINING PROTEIN"/>
    <property type="match status" value="1"/>
</dbReference>
<evidence type="ECO:0000313" key="3">
    <source>
        <dbReference type="Proteomes" id="UP000799771"/>
    </source>
</evidence>
<protein>
    <recommendedName>
        <fullName evidence="1">Luciferase domain-containing protein</fullName>
    </recommendedName>
</protein>
<evidence type="ECO:0000313" key="2">
    <source>
        <dbReference type="EMBL" id="KAF2130379.1"/>
    </source>
</evidence>
<proteinExistence type="predicted"/>
<dbReference type="RefSeq" id="XP_033524766.1">
    <property type="nucleotide sequence ID" value="XM_033671430.1"/>
</dbReference>
<sequence length="249" mass="27982">MPASIAPLRVQLQKPIRIIKEAKGSVSLLGLAFYYDFTIWQNFGTGSTPPTLKSYLKIRRWGLYLLSHCQNLRDPSPIPNTGPSYINAEKVPHRAGVRPKLTRWTLPQRQFPVEITPRAKAMLHGMMSGFASASPYAMYIDAAPSKAEGDAGEAIYVRQDVEGMNPDARKTFYEVAHVHPSGNSLHVYVSPADARLVMERRWGERFPVGWLALPSWMMLYAPRNEDEVSVVREIVRAGVCFAVGRELKE</sequence>
<dbReference type="Pfam" id="PF17648">
    <property type="entry name" value="Luciferase"/>
    <property type="match status" value="1"/>
</dbReference>